<evidence type="ECO:0000313" key="2">
    <source>
        <dbReference type="RefSeq" id="XP_065648174.1"/>
    </source>
</evidence>
<dbReference type="GeneID" id="136077879"/>
<reference evidence="2" key="1">
    <citation type="submission" date="2025-08" db="UniProtKB">
        <authorList>
            <consortium name="RefSeq"/>
        </authorList>
    </citation>
    <scope>IDENTIFICATION</scope>
</reference>
<accession>A0ABM4BGR4</accession>
<evidence type="ECO:0000313" key="1">
    <source>
        <dbReference type="Proteomes" id="UP001652625"/>
    </source>
</evidence>
<proteinExistence type="predicted"/>
<protein>
    <submittedName>
        <fullName evidence="2">Uncharacterized protein LOC136077879</fullName>
    </submittedName>
</protein>
<keyword evidence="1" id="KW-1185">Reference proteome</keyword>
<organism evidence="1 2">
    <name type="scientific">Hydra vulgaris</name>
    <name type="common">Hydra</name>
    <name type="synonym">Hydra attenuata</name>
    <dbReference type="NCBI Taxonomy" id="6087"/>
    <lineage>
        <taxon>Eukaryota</taxon>
        <taxon>Metazoa</taxon>
        <taxon>Cnidaria</taxon>
        <taxon>Hydrozoa</taxon>
        <taxon>Hydroidolina</taxon>
        <taxon>Anthoathecata</taxon>
        <taxon>Aplanulata</taxon>
        <taxon>Hydridae</taxon>
        <taxon>Hydra</taxon>
    </lineage>
</organism>
<sequence>MFMKNIVDDIINGEDFTDKILQCHNNRIIFSVNEVNKASPSKYNFNQSLVGSEVCIVDEYENHDDQEKSKPVTLKITEAEKRIKRVSVRQNVLDVWQKENAKLMTSEQKKSWLFNKVNKEEELLFDNDKVDINLQYENAENEKTVELLDPGIVDELDLIETKLKLPPIEEEVKLALKTSLLPTVINPVKQHLKCVIENHQDLKLRKEKNCNNDKNDTNDMKLDTQVKSVAKNRKVSIESGFLSYNEENHSSNEYNSFLELCAVENENILQDIVKQIPVFDRDYYLNQWIVHGVNLTNLTSASTKINKPIRKICRKRPVSAESESNIFEIAPVNQTLNQKPYVPGRLNSASSNRSGVSSIFRSCKRNIGCKSQVVLKVRNKP</sequence>
<dbReference type="Proteomes" id="UP001652625">
    <property type="component" value="Chromosome 03"/>
</dbReference>
<gene>
    <name evidence="2" type="primary">LOC136077879</name>
</gene>
<dbReference type="RefSeq" id="XP_065648174.1">
    <property type="nucleotide sequence ID" value="XM_065792102.1"/>
</dbReference>
<name>A0ABM4BGR4_HYDVU</name>